<feature type="domain" description="Methyltransferase" evidence="1">
    <location>
        <begin position="63"/>
        <end position="169"/>
    </location>
</feature>
<gene>
    <name evidence="2" type="ORF">SAMN04488552_3020</name>
</gene>
<dbReference type="Proteomes" id="UP000198858">
    <property type="component" value="Chromosome I"/>
</dbReference>
<organism evidence="2 3">
    <name type="scientific">Christiangramia echinicola</name>
    <dbReference type="NCBI Taxonomy" id="279359"/>
    <lineage>
        <taxon>Bacteria</taxon>
        <taxon>Pseudomonadati</taxon>
        <taxon>Bacteroidota</taxon>
        <taxon>Flavobacteriia</taxon>
        <taxon>Flavobacteriales</taxon>
        <taxon>Flavobacteriaceae</taxon>
        <taxon>Christiangramia</taxon>
    </lineage>
</organism>
<dbReference type="AlphaFoldDB" id="A0A1H1RTJ8"/>
<dbReference type="InterPro" id="IPR025714">
    <property type="entry name" value="Methyltranfer_dom"/>
</dbReference>
<name>A0A1H1RTJ8_9FLAO</name>
<dbReference type="SUPFAM" id="SSF53335">
    <property type="entry name" value="S-adenosyl-L-methionine-dependent methyltransferases"/>
    <property type="match status" value="1"/>
</dbReference>
<dbReference type="Pfam" id="PF13847">
    <property type="entry name" value="Methyltransf_31"/>
    <property type="match status" value="1"/>
</dbReference>
<dbReference type="RefSeq" id="WP_089663571.1">
    <property type="nucleotide sequence ID" value="NZ_LT629745.1"/>
</dbReference>
<evidence type="ECO:0000313" key="2">
    <source>
        <dbReference type="EMBL" id="SDS39004.1"/>
    </source>
</evidence>
<dbReference type="Gene3D" id="3.40.50.150">
    <property type="entry name" value="Vaccinia Virus protein VP39"/>
    <property type="match status" value="1"/>
</dbReference>
<dbReference type="EMBL" id="LT629745">
    <property type="protein sequence ID" value="SDS39004.1"/>
    <property type="molecule type" value="Genomic_DNA"/>
</dbReference>
<proteinExistence type="predicted"/>
<reference evidence="2 3" key="1">
    <citation type="submission" date="2016-10" db="EMBL/GenBank/DDBJ databases">
        <authorList>
            <person name="Varghese N."/>
            <person name="Submissions S."/>
        </authorList>
    </citation>
    <scope>NUCLEOTIDE SEQUENCE [LARGE SCALE GENOMIC DNA]</scope>
    <source>
        <strain evidence="2 3">Mar_2010_102</strain>
    </source>
</reference>
<dbReference type="PANTHER" id="PTHR43861">
    <property type="entry name" value="TRANS-ACONITATE 2-METHYLTRANSFERASE-RELATED"/>
    <property type="match status" value="1"/>
</dbReference>
<dbReference type="STRING" id="1250231.SAMN04488552_3020"/>
<evidence type="ECO:0000313" key="3">
    <source>
        <dbReference type="Proteomes" id="UP000198858"/>
    </source>
</evidence>
<dbReference type="CDD" id="cd02440">
    <property type="entry name" value="AdoMet_MTases"/>
    <property type="match status" value="1"/>
</dbReference>
<sequence>MFKIDTSKRTDESEIMDDFDLQGEELGRTLNDLDNINSWLGGNKITIKGVEKLLQKGSPKNTISIADIGCGNGAILRKLADWGRKNGYNLELVGIDANTHAIAIGEDLSAEYSEISFRSLNIFSEEFRKLEFDIILCTLTLHHFKDLEIINLLKQLYVQSNKGVIINDLHRSSTAYILFKAFCGVFVDNEIARKDGLISILRGFKKADLNRYKEQILAKNHSIRWKWAFRYQWIIEKEPNNL</sequence>
<dbReference type="InterPro" id="IPR029063">
    <property type="entry name" value="SAM-dependent_MTases_sf"/>
</dbReference>
<keyword evidence="3" id="KW-1185">Reference proteome</keyword>
<protein>
    <recommendedName>
        <fullName evidence="1">Methyltransferase domain-containing protein</fullName>
    </recommendedName>
</protein>
<evidence type="ECO:0000259" key="1">
    <source>
        <dbReference type="Pfam" id="PF13847"/>
    </source>
</evidence>
<accession>A0A1H1RTJ8</accession>